<organism evidence="1 2">
    <name type="scientific">Comamonas testosteroni</name>
    <name type="common">Pseudomonas testosteroni</name>
    <dbReference type="NCBI Taxonomy" id="285"/>
    <lineage>
        <taxon>Bacteria</taxon>
        <taxon>Pseudomonadati</taxon>
        <taxon>Pseudomonadota</taxon>
        <taxon>Betaproteobacteria</taxon>
        <taxon>Burkholderiales</taxon>
        <taxon>Comamonadaceae</taxon>
        <taxon>Comamonas</taxon>
    </lineage>
</organism>
<evidence type="ECO:0008006" key="3">
    <source>
        <dbReference type="Google" id="ProtNLM"/>
    </source>
</evidence>
<gene>
    <name evidence="1" type="ORF">CTTA_3715</name>
</gene>
<dbReference type="AlphaFoldDB" id="A0A5A7MGT7"/>
<comment type="caution">
    <text evidence="1">The sequence shown here is derived from an EMBL/GenBank/DDBJ whole genome shotgun (WGS) entry which is preliminary data.</text>
</comment>
<accession>A0A5A7MGT7</accession>
<evidence type="ECO:0000313" key="2">
    <source>
        <dbReference type="Proteomes" id="UP000323105"/>
    </source>
</evidence>
<dbReference type="EMBL" id="BKBW01000007">
    <property type="protein sequence ID" value="GEQ76710.1"/>
    <property type="molecule type" value="Genomic_DNA"/>
</dbReference>
<dbReference type="Proteomes" id="UP000323105">
    <property type="component" value="Unassembled WGS sequence"/>
</dbReference>
<protein>
    <recommendedName>
        <fullName evidence="3">HEPN domain-containing protein</fullName>
    </recommendedName>
</protein>
<evidence type="ECO:0000313" key="1">
    <source>
        <dbReference type="EMBL" id="GEQ76710.1"/>
    </source>
</evidence>
<dbReference type="RefSeq" id="WP_149356385.1">
    <property type="nucleotide sequence ID" value="NZ_BKBW01000007.1"/>
</dbReference>
<reference evidence="1 2" key="1">
    <citation type="journal article" date="2019" name="Microbiol. Resour. Announc.">
        <title>Draft Genome Sequence of Comamonas testosteroni TA441, a Bacterium That Has a Cryptic Phenol Degradation Gene Cluster.</title>
        <authorList>
            <person name="Arai H."/>
            <person name="Ishii M."/>
        </authorList>
    </citation>
    <scope>NUCLEOTIDE SEQUENCE [LARGE SCALE GENOMIC DNA]</scope>
    <source>
        <strain evidence="1 2">TA441</strain>
    </source>
</reference>
<sequence length="156" mass="18246">MNDSNQKYLTMALAYIEIGRVASLSDSEQIKTTDFQNAIAYQLFHAIELFYKYMLAKKGVKRKTHILNELDAEYKRLYPGDKFILDHPFDFSDYECIALNENEPELVNNHLKEFSPDFMDQHLRYPTGQKTGGYIYSIDASTFDRIKSKMLYLVNC</sequence>
<name>A0A5A7MGT7_COMTE</name>
<proteinExistence type="predicted"/>